<evidence type="ECO:0000313" key="1">
    <source>
        <dbReference type="EMBL" id="QHT20112.1"/>
    </source>
</evidence>
<organism evidence="1">
    <name type="scientific">viral metagenome</name>
    <dbReference type="NCBI Taxonomy" id="1070528"/>
    <lineage>
        <taxon>unclassified sequences</taxon>
        <taxon>metagenomes</taxon>
        <taxon>organismal metagenomes</taxon>
    </lineage>
</organism>
<sequence>MAVFNNNPPTMKPRLRLGYGSANKARASVKKLRKESRQYQSQAAHTLYSRAKYHKYQTKGMREAQKIYGKFIKTLKHKRSKD</sequence>
<dbReference type="AlphaFoldDB" id="A0A6C0DUC0"/>
<dbReference type="EMBL" id="MN739677">
    <property type="protein sequence ID" value="QHT20112.1"/>
    <property type="molecule type" value="Genomic_DNA"/>
</dbReference>
<name>A0A6C0DUC0_9ZZZZ</name>
<accession>A0A6C0DUC0</accession>
<protein>
    <submittedName>
        <fullName evidence="1">Uncharacterized protein</fullName>
    </submittedName>
</protein>
<reference evidence="1" key="1">
    <citation type="journal article" date="2020" name="Nature">
        <title>Giant virus diversity and host interactions through global metagenomics.</title>
        <authorList>
            <person name="Schulz F."/>
            <person name="Roux S."/>
            <person name="Paez-Espino D."/>
            <person name="Jungbluth S."/>
            <person name="Walsh D.A."/>
            <person name="Denef V.J."/>
            <person name="McMahon K.D."/>
            <person name="Konstantinidis K.T."/>
            <person name="Eloe-Fadrosh E.A."/>
            <person name="Kyrpides N.C."/>
            <person name="Woyke T."/>
        </authorList>
    </citation>
    <scope>NUCLEOTIDE SEQUENCE</scope>
    <source>
        <strain evidence="1">GVMAG-M-3300023174-60</strain>
    </source>
</reference>
<proteinExistence type="predicted"/>